<reference evidence="2 3" key="1">
    <citation type="journal article" date="2015" name="Stand. Genomic Sci.">
        <title>Complete genome sequence of and proposal of Thermofilum uzonense sp. nov. a novel hyperthermophilic crenarchaeon and emended description of the genus Thermofilum.</title>
        <authorList>
            <person name="Toshchakov S.V."/>
            <person name="Korzhenkov A.A."/>
            <person name="Samarov N.I."/>
            <person name="Mazunin I.O."/>
            <person name="Mozhey O.I."/>
            <person name="Shmyr I.S."/>
            <person name="Derbikova K.S."/>
            <person name="Taranov E.A."/>
            <person name="Dominova I.N."/>
            <person name="Bonch-Osmolovskaya E.A."/>
            <person name="Patrushev M.V."/>
            <person name="Podosokorskaya O.A."/>
            <person name="Kublanov I.V."/>
        </authorList>
    </citation>
    <scope>NUCLEOTIDE SEQUENCE [LARGE SCALE GENOMIC DNA]</scope>
    <source>
        <strain evidence="2 3">1807-2</strain>
    </source>
</reference>
<dbReference type="EMBL" id="CP009961">
    <property type="protein sequence ID" value="AKG38750.1"/>
    <property type="molecule type" value="Genomic_DNA"/>
</dbReference>
<dbReference type="GeneID" id="25401555"/>
<keyword evidence="3" id="KW-1185">Reference proteome</keyword>
<sequence>MKKYKAGLTLSTLGILIMIVGLVLLSLPENTRASFGGCILIGPIPICVGFGSNPLILILLSLVSLAVILVLGYILPLYVEEEK</sequence>
<dbReference type="Pfam" id="PF01998">
    <property type="entry name" value="DUF131"/>
    <property type="match status" value="1"/>
</dbReference>
<evidence type="ECO:0000313" key="2">
    <source>
        <dbReference type="EMBL" id="AKG38750.1"/>
    </source>
</evidence>
<dbReference type="NCBIfam" id="TIGR00304">
    <property type="entry name" value="TIGR00304 family membrane protein"/>
    <property type="match status" value="1"/>
</dbReference>
<organism evidence="2 3">
    <name type="scientific">Infirmifilum uzonense</name>
    <dbReference type="NCBI Taxonomy" id="1550241"/>
    <lineage>
        <taxon>Archaea</taxon>
        <taxon>Thermoproteota</taxon>
        <taxon>Thermoprotei</taxon>
        <taxon>Thermofilales</taxon>
        <taxon>Thermofilaceae</taxon>
        <taxon>Infirmifilum</taxon>
    </lineage>
</organism>
<feature type="transmembrane region" description="Helical" evidence="1">
    <location>
        <begin position="33"/>
        <end position="50"/>
    </location>
</feature>
<dbReference type="HOGENOM" id="CLU_2534860_0_0_2"/>
<keyword evidence="1" id="KW-1133">Transmembrane helix</keyword>
<dbReference type="KEGG" id="thf:MA03_04950"/>
<protein>
    <recommendedName>
        <fullName evidence="4">DUF131 domain-containing protein</fullName>
    </recommendedName>
</protein>
<dbReference type="RefSeq" id="WP_052884209.1">
    <property type="nucleotide sequence ID" value="NZ_CP009961.1"/>
</dbReference>
<evidence type="ECO:0008006" key="4">
    <source>
        <dbReference type="Google" id="ProtNLM"/>
    </source>
</evidence>
<accession>A0A0F7FIT3</accession>
<evidence type="ECO:0000313" key="3">
    <source>
        <dbReference type="Proteomes" id="UP000067434"/>
    </source>
</evidence>
<evidence type="ECO:0000256" key="1">
    <source>
        <dbReference type="SAM" id="Phobius"/>
    </source>
</evidence>
<name>A0A0F7FIT3_9CREN</name>
<proteinExistence type="predicted"/>
<dbReference type="Proteomes" id="UP000067434">
    <property type="component" value="Chromosome"/>
</dbReference>
<keyword evidence="1" id="KW-0812">Transmembrane</keyword>
<gene>
    <name evidence="2" type="ORF">MA03_04950</name>
</gene>
<keyword evidence="1" id="KW-0472">Membrane</keyword>
<dbReference type="InterPro" id="IPR002849">
    <property type="entry name" value="DUF131"/>
</dbReference>
<feature type="transmembrane region" description="Helical" evidence="1">
    <location>
        <begin position="7"/>
        <end position="27"/>
    </location>
</feature>
<dbReference type="AlphaFoldDB" id="A0A0F7FIT3"/>
<feature type="transmembrane region" description="Helical" evidence="1">
    <location>
        <begin position="57"/>
        <end position="79"/>
    </location>
</feature>
<dbReference type="PATRIC" id="fig|1550241.5.peg.1044"/>